<sequence length="299" mass="34891">MHTRYHSSKLKIVTTFHRPKLDPSPSSYAQVNRVQRQDAEQLLEEYSKIIRWRNNGKENVLDIGCGPGDITIDFVLPRMSRPIGKLVGVDVSEKMIKYAKRLYECEDVHFQTLDIENGDIDLFLKDYPEGFDHITSFYCLQWVRDQKKGMKNIYNLLKPAGDCFFAYPVKHAVFEIYEELAKIPRWNTFMASNCDFFASFINQDNAADTIYKFLKLTGFRYYNVEMVDKRMTYTGLDNILGFITTINPIIPKINNNERTEYLKDFLKIAAELNVYREARNPSESEFATPYQLVVAYAVK</sequence>
<evidence type="ECO:0000313" key="2">
    <source>
        <dbReference type="EMBL" id="CAD7079457.1"/>
    </source>
</evidence>
<feature type="domain" description="Methyltransferase" evidence="1">
    <location>
        <begin position="57"/>
        <end position="188"/>
    </location>
</feature>
<dbReference type="Gene3D" id="3.40.50.150">
    <property type="entry name" value="Vaccinia Virus protein VP39"/>
    <property type="match status" value="1"/>
</dbReference>
<dbReference type="AlphaFoldDB" id="A0A7R8UES4"/>
<keyword evidence="3" id="KW-1185">Reference proteome</keyword>
<protein>
    <recommendedName>
        <fullName evidence="1">Methyltransferase domain-containing protein</fullName>
    </recommendedName>
</protein>
<dbReference type="OrthoDB" id="8300214at2759"/>
<dbReference type="EMBL" id="LR899009">
    <property type="protein sequence ID" value="CAD7079457.1"/>
    <property type="molecule type" value="Genomic_DNA"/>
</dbReference>
<organism evidence="2 3">
    <name type="scientific">Hermetia illucens</name>
    <name type="common">Black soldier fly</name>
    <dbReference type="NCBI Taxonomy" id="343691"/>
    <lineage>
        <taxon>Eukaryota</taxon>
        <taxon>Metazoa</taxon>
        <taxon>Ecdysozoa</taxon>
        <taxon>Arthropoda</taxon>
        <taxon>Hexapoda</taxon>
        <taxon>Insecta</taxon>
        <taxon>Pterygota</taxon>
        <taxon>Neoptera</taxon>
        <taxon>Endopterygota</taxon>
        <taxon>Diptera</taxon>
        <taxon>Brachycera</taxon>
        <taxon>Stratiomyomorpha</taxon>
        <taxon>Stratiomyidae</taxon>
        <taxon>Hermetiinae</taxon>
        <taxon>Hermetia</taxon>
    </lineage>
</organism>
<dbReference type="PANTHER" id="PTHR43861">
    <property type="entry name" value="TRANS-ACONITATE 2-METHYLTRANSFERASE-RELATED"/>
    <property type="match status" value="1"/>
</dbReference>
<proteinExistence type="predicted"/>
<dbReference type="InterPro" id="IPR025714">
    <property type="entry name" value="Methyltranfer_dom"/>
</dbReference>
<accession>A0A7R8UES4</accession>
<evidence type="ECO:0000259" key="1">
    <source>
        <dbReference type="Pfam" id="PF13847"/>
    </source>
</evidence>
<dbReference type="InParanoid" id="A0A7R8UES4"/>
<gene>
    <name evidence="2" type="ORF">HERILL_LOCUS2674</name>
</gene>
<evidence type="ECO:0000313" key="3">
    <source>
        <dbReference type="Proteomes" id="UP000594454"/>
    </source>
</evidence>
<dbReference type="PANTHER" id="PTHR43861:SF1">
    <property type="entry name" value="TRANS-ACONITATE 2-METHYLTRANSFERASE"/>
    <property type="match status" value="1"/>
</dbReference>
<dbReference type="CDD" id="cd02440">
    <property type="entry name" value="AdoMet_MTases"/>
    <property type="match status" value="1"/>
</dbReference>
<dbReference type="OMA" id="MKFVFYV"/>
<dbReference type="Pfam" id="PF13847">
    <property type="entry name" value="Methyltransf_31"/>
    <property type="match status" value="1"/>
</dbReference>
<dbReference type="Proteomes" id="UP000594454">
    <property type="component" value="Chromosome 1"/>
</dbReference>
<reference evidence="2 3" key="1">
    <citation type="submission" date="2020-11" db="EMBL/GenBank/DDBJ databases">
        <authorList>
            <person name="Wallbank WR R."/>
            <person name="Pardo Diaz C."/>
            <person name="Kozak K."/>
            <person name="Martin S."/>
            <person name="Jiggins C."/>
            <person name="Moest M."/>
            <person name="Warren A I."/>
            <person name="Generalovic N T."/>
            <person name="Byers J.R.P. K."/>
            <person name="Montejo-Kovacevich G."/>
            <person name="Yen C E."/>
        </authorList>
    </citation>
    <scope>NUCLEOTIDE SEQUENCE [LARGE SCALE GENOMIC DNA]</scope>
</reference>
<name>A0A7R8UES4_HERIL</name>
<dbReference type="SUPFAM" id="SSF53335">
    <property type="entry name" value="S-adenosyl-L-methionine-dependent methyltransferases"/>
    <property type="match status" value="1"/>
</dbReference>
<dbReference type="InterPro" id="IPR029063">
    <property type="entry name" value="SAM-dependent_MTases_sf"/>
</dbReference>